<dbReference type="Pfam" id="PF09551">
    <property type="entry name" value="Spore_II_R"/>
    <property type="match status" value="1"/>
</dbReference>
<protein>
    <submittedName>
        <fullName evidence="1">Stage II sporulation protein R</fullName>
    </submittedName>
</protein>
<dbReference type="OrthoDB" id="9793324at2"/>
<organism evidence="1 2">
    <name type="scientific">Anoxybacter fermentans</name>
    <dbReference type="NCBI Taxonomy" id="1323375"/>
    <lineage>
        <taxon>Bacteria</taxon>
        <taxon>Bacillati</taxon>
        <taxon>Bacillota</taxon>
        <taxon>Clostridia</taxon>
        <taxon>Halanaerobiales</taxon>
        <taxon>Anoxybacter</taxon>
    </lineage>
</organism>
<reference evidence="1 2" key="1">
    <citation type="submission" date="2016-07" db="EMBL/GenBank/DDBJ databases">
        <title>Genome and transcriptome analysis of iron-reducing fermentative bacteria Anoxybacter fermentans.</title>
        <authorList>
            <person name="Zeng X."/>
            <person name="Shao Z."/>
        </authorList>
    </citation>
    <scope>NUCLEOTIDE SEQUENCE [LARGE SCALE GENOMIC DNA]</scope>
    <source>
        <strain evidence="1 2">DY22613</strain>
    </source>
</reference>
<accession>A0A3S9SXQ3</accession>
<dbReference type="NCBIfam" id="TIGR02837">
    <property type="entry name" value="spore_II_R"/>
    <property type="match status" value="1"/>
</dbReference>
<dbReference type="RefSeq" id="WP_127016358.1">
    <property type="nucleotide sequence ID" value="NZ_CP016379.1"/>
</dbReference>
<evidence type="ECO:0000313" key="1">
    <source>
        <dbReference type="EMBL" id="AZR73028.1"/>
    </source>
</evidence>
<dbReference type="EMBL" id="CP016379">
    <property type="protein sequence ID" value="AZR73028.1"/>
    <property type="molecule type" value="Genomic_DNA"/>
</dbReference>
<dbReference type="KEGG" id="aft:BBF96_06220"/>
<name>A0A3S9SXQ3_9FIRM</name>
<gene>
    <name evidence="1" type="ORF">BBF96_06220</name>
</gene>
<keyword evidence="2" id="KW-1185">Reference proteome</keyword>
<dbReference type="AlphaFoldDB" id="A0A3S9SXQ3"/>
<dbReference type="InterPro" id="IPR014202">
    <property type="entry name" value="Spore_II_R"/>
</dbReference>
<proteinExistence type="predicted"/>
<sequence length="226" mass="26123">MKRLYILIIVTIVILICLGFNASQAFVLTNGSTEYAYRSNNLLRLHILANSSSPEDQYLKRQVRNLILKETSGFFKDIPSLDRAVEVTSTNLPNLKRKIEDYLQSQGKNYSVKLEIGRFEFPTRTYGNMTLPEGEYQALRVVLGKGEGNNWWCVLFPPLCLDNEDDERQLMALAFTRNKRDLEVKYRFKILDTLEEIPQWVKMNYLEILRLAVMGSNAAMVRGNED</sequence>
<evidence type="ECO:0000313" key="2">
    <source>
        <dbReference type="Proteomes" id="UP000267250"/>
    </source>
</evidence>
<dbReference type="Proteomes" id="UP000267250">
    <property type="component" value="Chromosome"/>
</dbReference>